<dbReference type="CDD" id="cd00158">
    <property type="entry name" value="RHOD"/>
    <property type="match status" value="1"/>
</dbReference>
<dbReference type="EMBL" id="FRAA01000003">
    <property type="protein sequence ID" value="SHK19397.1"/>
    <property type="molecule type" value="Genomic_DNA"/>
</dbReference>
<sequence>MYENIDEEEFAEKLAADDNAVLLDVRTQQEWDSGYIKDAILLDFFNPEFPKEVEKLDKAKNYYIYCRSGNRSGQACGLMEGMGFTGELYNLEGGVMAWTGDLEE</sequence>
<keyword evidence="2" id="KW-0808">Transferase</keyword>
<dbReference type="STRING" id="156994.SAMN04488028_103320"/>
<accession>A0A1M6QH82</accession>
<dbReference type="Pfam" id="PF00581">
    <property type="entry name" value="Rhodanese"/>
    <property type="match status" value="1"/>
</dbReference>
<dbReference type="PANTHER" id="PTHR43031:SF1">
    <property type="entry name" value="PYRIDINE NUCLEOTIDE-DISULPHIDE OXIDOREDUCTASE"/>
    <property type="match status" value="1"/>
</dbReference>
<feature type="domain" description="Rhodanese" evidence="1">
    <location>
        <begin position="16"/>
        <end position="104"/>
    </location>
</feature>
<reference evidence="3" key="1">
    <citation type="submission" date="2016-11" db="EMBL/GenBank/DDBJ databases">
        <authorList>
            <person name="Varghese N."/>
            <person name="Submissions S."/>
        </authorList>
    </citation>
    <scope>NUCLEOTIDE SEQUENCE [LARGE SCALE GENOMIC DNA]</scope>
    <source>
        <strain evidence="3">DSM 26134</strain>
    </source>
</reference>
<dbReference type="PANTHER" id="PTHR43031">
    <property type="entry name" value="FAD-DEPENDENT OXIDOREDUCTASE"/>
    <property type="match status" value="1"/>
</dbReference>
<evidence type="ECO:0000313" key="3">
    <source>
        <dbReference type="Proteomes" id="UP000184474"/>
    </source>
</evidence>
<dbReference type="GO" id="GO:0016740">
    <property type="term" value="F:transferase activity"/>
    <property type="evidence" value="ECO:0007669"/>
    <property type="project" value="UniProtKB-KW"/>
</dbReference>
<dbReference type="Gene3D" id="3.40.250.10">
    <property type="entry name" value="Rhodanese-like domain"/>
    <property type="match status" value="1"/>
</dbReference>
<protein>
    <submittedName>
        <fullName evidence="2">Rhodanese-related sulfurtransferase</fullName>
    </submittedName>
</protein>
<dbReference type="PROSITE" id="PS50206">
    <property type="entry name" value="RHODANESE_3"/>
    <property type="match status" value="1"/>
</dbReference>
<dbReference type="AlphaFoldDB" id="A0A1M6QH82"/>
<evidence type="ECO:0000259" key="1">
    <source>
        <dbReference type="PROSITE" id="PS50206"/>
    </source>
</evidence>
<dbReference type="SUPFAM" id="SSF52821">
    <property type="entry name" value="Rhodanese/Cell cycle control phosphatase"/>
    <property type="match status" value="1"/>
</dbReference>
<dbReference type="RefSeq" id="WP_073122399.1">
    <property type="nucleotide sequence ID" value="NZ_FRAA01000003.1"/>
</dbReference>
<dbReference type="SMART" id="SM00450">
    <property type="entry name" value="RHOD"/>
    <property type="match status" value="1"/>
</dbReference>
<proteinExistence type="predicted"/>
<keyword evidence="3" id="KW-1185">Reference proteome</keyword>
<organism evidence="2 3">
    <name type="scientific">Reichenbachiella agariperforans</name>
    <dbReference type="NCBI Taxonomy" id="156994"/>
    <lineage>
        <taxon>Bacteria</taxon>
        <taxon>Pseudomonadati</taxon>
        <taxon>Bacteroidota</taxon>
        <taxon>Cytophagia</taxon>
        <taxon>Cytophagales</taxon>
        <taxon>Reichenbachiellaceae</taxon>
        <taxon>Reichenbachiella</taxon>
    </lineage>
</organism>
<dbReference type="InterPro" id="IPR001763">
    <property type="entry name" value="Rhodanese-like_dom"/>
</dbReference>
<gene>
    <name evidence="2" type="ORF">SAMN04488028_103320</name>
</gene>
<name>A0A1M6QH82_REIAG</name>
<dbReference type="InterPro" id="IPR050229">
    <property type="entry name" value="GlpE_sulfurtransferase"/>
</dbReference>
<evidence type="ECO:0000313" key="2">
    <source>
        <dbReference type="EMBL" id="SHK19397.1"/>
    </source>
</evidence>
<dbReference type="InterPro" id="IPR036873">
    <property type="entry name" value="Rhodanese-like_dom_sf"/>
</dbReference>
<dbReference type="Proteomes" id="UP000184474">
    <property type="component" value="Unassembled WGS sequence"/>
</dbReference>